<dbReference type="PROSITE" id="PS50172">
    <property type="entry name" value="BRCT"/>
    <property type="match status" value="1"/>
</dbReference>
<dbReference type="Pfam" id="PF01653">
    <property type="entry name" value="DNA_ligase_aden"/>
    <property type="match status" value="1"/>
</dbReference>
<dbReference type="Pfam" id="PF12826">
    <property type="entry name" value="HHH_2"/>
    <property type="match status" value="1"/>
</dbReference>
<dbReference type="HAMAP" id="MF_01588">
    <property type="entry name" value="DNA_ligase_A"/>
    <property type="match status" value="1"/>
</dbReference>
<feature type="binding site" evidence="11">
    <location>
        <position position="140"/>
    </location>
    <ligand>
        <name>NAD(+)</name>
        <dbReference type="ChEBI" id="CHEBI:57540"/>
    </ligand>
</feature>
<feature type="binding site" evidence="11">
    <location>
        <position position="416"/>
    </location>
    <ligand>
        <name>Zn(2+)</name>
        <dbReference type="ChEBI" id="CHEBI:29105"/>
    </ligand>
</feature>
<dbReference type="Gene3D" id="6.20.10.30">
    <property type="match status" value="1"/>
</dbReference>
<keyword evidence="16" id="KW-1185">Reference proteome</keyword>
<feature type="binding site" evidence="11">
    <location>
        <position position="322"/>
    </location>
    <ligand>
        <name>NAD(+)</name>
        <dbReference type="ChEBI" id="CHEBI:57540"/>
    </ligand>
</feature>
<evidence type="ECO:0000256" key="11">
    <source>
        <dbReference type="HAMAP-Rule" id="MF_01588"/>
    </source>
</evidence>
<dbReference type="Pfam" id="PF03120">
    <property type="entry name" value="OB_DNA_ligase"/>
    <property type="match status" value="1"/>
</dbReference>
<dbReference type="GO" id="GO:0003911">
    <property type="term" value="F:DNA ligase (NAD+) activity"/>
    <property type="evidence" value="ECO:0007669"/>
    <property type="project" value="UniProtKB-UniRule"/>
</dbReference>
<dbReference type="Gene3D" id="1.10.150.20">
    <property type="entry name" value="5' to 3' exonuclease, C-terminal subdomain"/>
    <property type="match status" value="2"/>
</dbReference>
<evidence type="ECO:0000256" key="6">
    <source>
        <dbReference type="ARBA" id="ARBA00022833"/>
    </source>
</evidence>
<dbReference type="InterPro" id="IPR001679">
    <property type="entry name" value="DNA_ligase"/>
</dbReference>
<feature type="active site" description="N6-AMP-lysine intermediate" evidence="11">
    <location>
        <position position="119"/>
    </location>
</feature>
<feature type="compositionally biased region" description="Basic residues" evidence="13">
    <location>
        <begin position="709"/>
        <end position="722"/>
    </location>
</feature>
<dbReference type="Pfam" id="PF00533">
    <property type="entry name" value="BRCT"/>
    <property type="match status" value="1"/>
</dbReference>
<comment type="caution">
    <text evidence="15">The sequence shown here is derived from an EMBL/GenBank/DDBJ whole genome shotgun (WGS) entry which is preliminary data.</text>
</comment>
<feature type="binding site" evidence="11">
    <location>
        <begin position="85"/>
        <end position="86"/>
    </location>
    <ligand>
        <name>NAD(+)</name>
        <dbReference type="ChEBI" id="CHEBI:57540"/>
    </ligand>
</feature>
<dbReference type="Gene3D" id="2.40.50.140">
    <property type="entry name" value="Nucleic acid-binding proteins"/>
    <property type="match status" value="1"/>
</dbReference>
<dbReference type="SMART" id="SM00292">
    <property type="entry name" value="BRCT"/>
    <property type="match status" value="1"/>
</dbReference>
<feature type="region of interest" description="Disordered" evidence="13">
    <location>
        <begin position="698"/>
        <end position="796"/>
    </location>
</feature>
<evidence type="ECO:0000256" key="4">
    <source>
        <dbReference type="ARBA" id="ARBA00022723"/>
    </source>
</evidence>
<feature type="binding site" evidence="11">
    <location>
        <position position="117"/>
    </location>
    <ligand>
        <name>NAD(+)</name>
        <dbReference type="ChEBI" id="CHEBI:57540"/>
    </ligand>
</feature>
<dbReference type="GO" id="GO:0006281">
    <property type="term" value="P:DNA repair"/>
    <property type="evidence" value="ECO:0007669"/>
    <property type="project" value="UniProtKB-KW"/>
</dbReference>
<evidence type="ECO:0000256" key="5">
    <source>
        <dbReference type="ARBA" id="ARBA00022763"/>
    </source>
</evidence>
<keyword evidence="4 11" id="KW-0479">Metal-binding</keyword>
<dbReference type="Pfam" id="PF03119">
    <property type="entry name" value="DNA_ligase_ZBD"/>
    <property type="match status" value="1"/>
</dbReference>
<dbReference type="Gene3D" id="3.30.470.30">
    <property type="entry name" value="DNA ligase/mRNA capping enzyme"/>
    <property type="match status" value="1"/>
</dbReference>
<dbReference type="PANTHER" id="PTHR23389:SF9">
    <property type="entry name" value="DNA LIGASE"/>
    <property type="match status" value="1"/>
</dbReference>
<evidence type="ECO:0000256" key="7">
    <source>
        <dbReference type="ARBA" id="ARBA00022842"/>
    </source>
</evidence>
<dbReference type="InterPro" id="IPR013840">
    <property type="entry name" value="DNAligase_N"/>
</dbReference>
<evidence type="ECO:0000256" key="8">
    <source>
        <dbReference type="ARBA" id="ARBA00023027"/>
    </source>
</evidence>
<name>A0A841H0X4_9BACT</name>
<feature type="compositionally biased region" description="Low complexity" evidence="13">
    <location>
        <begin position="765"/>
        <end position="784"/>
    </location>
</feature>
<evidence type="ECO:0000256" key="9">
    <source>
        <dbReference type="ARBA" id="ARBA00023204"/>
    </source>
</evidence>
<proteinExistence type="inferred from homology"/>
<comment type="function">
    <text evidence="1 11">DNA ligase that catalyzes the formation of phosphodiester linkages between 5'-phosphoryl and 3'-hydroxyl groups in double-stranded DNA using NAD as a coenzyme and as the energy source for the reaction. It is essential for DNA replication and repair of damaged DNA.</text>
</comment>
<dbReference type="CDD" id="cd17748">
    <property type="entry name" value="BRCT_DNA_ligase_like"/>
    <property type="match status" value="1"/>
</dbReference>
<dbReference type="AlphaFoldDB" id="A0A841H0X4"/>
<dbReference type="SMART" id="SM00278">
    <property type="entry name" value="HhH1"/>
    <property type="match status" value="3"/>
</dbReference>
<accession>A0A841H0X4</accession>
<dbReference type="InterPro" id="IPR033136">
    <property type="entry name" value="DNA_ligase_CS"/>
</dbReference>
<keyword evidence="3 11" id="KW-0235">DNA replication</keyword>
<dbReference type="SUPFAM" id="SSF50249">
    <property type="entry name" value="Nucleic acid-binding proteins"/>
    <property type="match status" value="1"/>
</dbReference>
<dbReference type="GO" id="GO:0006260">
    <property type="term" value="P:DNA replication"/>
    <property type="evidence" value="ECO:0007669"/>
    <property type="project" value="UniProtKB-KW"/>
</dbReference>
<feature type="binding site" evidence="11">
    <location>
        <position position="419"/>
    </location>
    <ligand>
        <name>Zn(2+)</name>
        <dbReference type="ChEBI" id="CHEBI:29105"/>
    </ligand>
</feature>
<sequence>MNTAPPQAAARAAELRETLERANHQYYVLDAPSLQDAEYDRLFRELRELEAAHPELRTPDSPTGRVGAEPASRLEKTVHLAPMLSLDNAFDEAELAAWETRNARIVDEVCTAGYVAEPKIDGLAIALTYEDGVLVRGATRGNGTVGEDVTRNLRTIREIPLRLRTDGPPAPARMEVRGEVYMPHSGFEALNRRRAADGQATFANPRNAAAGSLRQLDPAITAGRPLRFFAYAVQMDGRESPPFATQWELLEALRAWGQPVNPLARPCAGMDEVTAFVREFEGNRAHLDYEVDGAVVKVNPLRLQDELGIVGQRDPRWAIAYKYAPDLVVTTLKSIELNVGRTGALNPYAVLEPVEVGGVVVKLATLHNEDDIRRKDIRAGEKVLVKRAGEVIPQVVGPVLEEGQERAAEFTMPSECPACGTPVERPEGEALLYCPNSACPARIYWGVVHFVSRSAMDIRGLGERTVQTLLDRKLVEDVGDLYRLTLDDLLSLDGFKEKSAQNLLAGLEESKQRGLGRVLFGLGVRHVGETGAMLLARAFGSMDRLMAPETTAEQYATVHGVGKTMAEALRAWFDQERNVQTVRKLADAGVVMTEEAAEPVQGAFSGRSFVVTGTLPTMTRGDAGAFIESHGGRVAGSVTKKTDYLVVGEDAGSKLAKAKELGVPQLTEAELMDLPAALATAAAEAAVAAAEAEANAEAESLLPAEPAKSKKAAKSPKPKKAAKSADSVGAADSTGSAEAAGPGELIEPAGSDQPAQSESAESESAESGTASADAPPIDPAPVDAESADGIPELDHP</sequence>
<keyword evidence="7 11" id="KW-0460">Magnesium</keyword>
<evidence type="ECO:0000259" key="14">
    <source>
        <dbReference type="PROSITE" id="PS50172"/>
    </source>
</evidence>
<evidence type="ECO:0000313" key="15">
    <source>
        <dbReference type="EMBL" id="MBB6071653.1"/>
    </source>
</evidence>
<dbReference type="InterPro" id="IPR036420">
    <property type="entry name" value="BRCT_dom_sf"/>
</dbReference>
<feature type="domain" description="BRCT" evidence="14">
    <location>
        <begin position="599"/>
        <end position="673"/>
    </location>
</feature>
<keyword evidence="6 11" id="KW-0862">Zinc</keyword>
<dbReference type="InterPro" id="IPR003583">
    <property type="entry name" value="Hlx-hairpin-Hlx_DNA-bd_motif"/>
</dbReference>
<keyword evidence="2 11" id="KW-0436">Ligase</keyword>
<evidence type="ECO:0000256" key="10">
    <source>
        <dbReference type="ARBA" id="ARBA00034005"/>
    </source>
</evidence>
<dbReference type="InterPro" id="IPR018239">
    <property type="entry name" value="DNA_ligase_AS"/>
</dbReference>
<reference evidence="15 16" key="1">
    <citation type="submission" date="2020-08" db="EMBL/GenBank/DDBJ databases">
        <title>Genomic Encyclopedia of Type Strains, Phase IV (KMG-IV): sequencing the most valuable type-strain genomes for metagenomic binning, comparative biology and taxonomic classification.</title>
        <authorList>
            <person name="Goeker M."/>
        </authorList>
    </citation>
    <scope>NUCLEOTIDE SEQUENCE [LARGE SCALE GENOMIC DNA]</scope>
    <source>
        <strain evidence="15 16">DSM 29007</strain>
    </source>
</reference>
<evidence type="ECO:0000313" key="16">
    <source>
        <dbReference type="Proteomes" id="UP000582837"/>
    </source>
</evidence>
<evidence type="ECO:0000256" key="12">
    <source>
        <dbReference type="RuleBase" id="RU000618"/>
    </source>
</evidence>
<evidence type="ECO:0000256" key="13">
    <source>
        <dbReference type="SAM" id="MobiDB-lite"/>
    </source>
</evidence>
<dbReference type="PIRSF" id="PIRSF001604">
    <property type="entry name" value="LigA"/>
    <property type="match status" value="1"/>
</dbReference>
<dbReference type="FunFam" id="1.10.150.20:FF:000007">
    <property type="entry name" value="DNA ligase"/>
    <property type="match status" value="1"/>
</dbReference>
<dbReference type="SUPFAM" id="SSF47781">
    <property type="entry name" value="RuvA domain 2-like"/>
    <property type="match status" value="1"/>
</dbReference>
<comment type="similarity">
    <text evidence="11">Belongs to the NAD-dependent DNA ligase family. LigA subfamily.</text>
</comment>
<dbReference type="InterPro" id="IPR004149">
    <property type="entry name" value="Znf_DNAligase_C4"/>
</dbReference>
<organism evidence="15 16">
    <name type="scientific">Longimicrobium terrae</name>
    <dbReference type="NCBI Taxonomy" id="1639882"/>
    <lineage>
        <taxon>Bacteria</taxon>
        <taxon>Pseudomonadati</taxon>
        <taxon>Gemmatimonadota</taxon>
        <taxon>Longimicrobiia</taxon>
        <taxon>Longimicrobiales</taxon>
        <taxon>Longimicrobiaceae</taxon>
        <taxon>Longimicrobium</taxon>
    </lineage>
</organism>
<dbReference type="GO" id="GO:0046872">
    <property type="term" value="F:metal ion binding"/>
    <property type="evidence" value="ECO:0007669"/>
    <property type="project" value="UniProtKB-KW"/>
</dbReference>
<feature type="binding site" evidence="11">
    <location>
        <position position="439"/>
    </location>
    <ligand>
        <name>Zn(2+)</name>
        <dbReference type="ChEBI" id="CHEBI:29105"/>
    </ligand>
</feature>
<dbReference type="SMART" id="SM00532">
    <property type="entry name" value="LIGANc"/>
    <property type="match status" value="1"/>
</dbReference>
<dbReference type="Gene3D" id="1.10.287.610">
    <property type="entry name" value="Helix hairpin bin"/>
    <property type="match status" value="1"/>
</dbReference>
<gene>
    <name evidence="11" type="primary">ligA</name>
    <name evidence="15" type="ORF">HNQ61_003281</name>
</gene>
<dbReference type="Proteomes" id="UP000582837">
    <property type="component" value="Unassembled WGS sequence"/>
</dbReference>
<dbReference type="PROSITE" id="PS01055">
    <property type="entry name" value="DNA_LIGASE_N1"/>
    <property type="match status" value="1"/>
</dbReference>
<protein>
    <recommendedName>
        <fullName evidence="11 12">DNA ligase</fullName>
        <ecNumber evidence="11 12">6.5.1.2</ecNumber>
    </recommendedName>
    <alternativeName>
        <fullName evidence="11">Polydeoxyribonucleotide synthase [NAD(+)]</fullName>
    </alternativeName>
</protein>
<dbReference type="PANTHER" id="PTHR23389">
    <property type="entry name" value="CHROMOSOME TRANSMISSION FIDELITY FACTOR 18"/>
    <property type="match status" value="1"/>
</dbReference>
<keyword evidence="9 11" id="KW-0234">DNA repair</keyword>
<keyword evidence="5 11" id="KW-0227">DNA damage</keyword>
<comment type="cofactor">
    <cofactor evidence="11">
        <name>Mg(2+)</name>
        <dbReference type="ChEBI" id="CHEBI:18420"/>
    </cofactor>
    <cofactor evidence="11">
        <name>Mn(2+)</name>
        <dbReference type="ChEBI" id="CHEBI:29035"/>
    </cofactor>
</comment>
<dbReference type="InterPro" id="IPR001357">
    <property type="entry name" value="BRCT_dom"/>
</dbReference>
<dbReference type="InterPro" id="IPR041663">
    <property type="entry name" value="DisA/LigA_HHH"/>
</dbReference>
<dbReference type="NCBIfam" id="TIGR00575">
    <property type="entry name" value="dnlj"/>
    <property type="match status" value="1"/>
</dbReference>
<feature type="binding site" evidence="11">
    <location>
        <position position="297"/>
    </location>
    <ligand>
        <name>NAD(+)</name>
        <dbReference type="ChEBI" id="CHEBI:57540"/>
    </ligand>
</feature>
<dbReference type="SUPFAM" id="SSF56091">
    <property type="entry name" value="DNA ligase/mRNA capping enzyme, catalytic domain"/>
    <property type="match status" value="1"/>
</dbReference>
<dbReference type="SUPFAM" id="SSF52113">
    <property type="entry name" value="BRCT domain"/>
    <property type="match status" value="1"/>
</dbReference>
<keyword evidence="8 11" id="KW-0520">NAD</keyword>
<dbReference type="GO" id="GO:0003677">
    <property type="term" value="F:DNA binding"/>
    <property type="evidence" value="ECO:0007669"/>
    <property type="project" value="InterPro"/>
</dbReference>
<feature type="binding site" evidence="11">
    <location>
        <position position="434"/>
    </location>
    <ligand>
        <name>Zn(2+)</name>
        <dbReference type="ChEBI" id="CHEBI:29105"/>
    </ligand>
</feature>
<dbReference type="InterPro" id="IPR012340">
    <property type="entry name" value="NA-bd_OB-fold"/>
</dbReference>
<dbReference type="CDD" id="cd00114">
    <property type="entry name" value="LIGANc"/>
    <property type="match status" value="1"/>
</dbReference>
<dbReference type="FunFam" id="3.30.470.30:FF:000001">
    <property type="entry name" value="DNA ligase"/>
    <property type="match status" value="1"/>
</dbReference>
<dbReference type="GO" id="GO:0005829">
    <property type="term" value="C:cytosol"/>
    <property type="evidence" value="ECO:0007669"/>
    <property type="project" value="TreeGrafter"/>
</dbReference>
<dbReference type="Pfam" id="PF14520">
    <property type="entry name" value="HHH_5"/>
    <property type="match status" value="1"/>
</dbReference>
<evidence type="ECO:0000256" key="3">
    <source>
        <dbReference type="ARBA" id="ARBA00022705"/>
    </source>
</evidence>
<dbReference type="InterPro" id="IPR010994">
    <property type="entry name" value="RuvA_2-like"/>
</dbReference>
<dbReference type="InterPro" id="IPR013839">
    <property type="entry name" value="DNAligase_adenylation"/>
</dbReference>
<feature type="binding site" evidence="11">
    <location>
        <position position="179"/>
    </location>
    <ligand>
        <name>NAD(+)</name>
        <dbReference type="ChEBI" id="CHEBI:57540"/>
    </ligand>
</feature>
<dbReference type="FunFam" id="1.10.287.610:FF:000002">
    <property type="entry name" value="DNA ligase"/>
    <property type="match status" value="1"/>
</dbReference>
<dbReference type="NCBIfam" id="NF005932">
    <property type="entry name" value="PRK07956.1"/>
    <property type="match status" value="1"/>
</dbReference>
<comment type="catalytic activity">
    <reaction evidence="10 11 12">
        <text>NAD(+) + (deoxyribonucleotide)n-3'-hydroxyl + 5'-phospho-(deoxyribonucleotide)m = (deoxyribonucleotide)n+m + AMP + beta-nicotinamide D-nucleotide.</text>
        <dbReference type="EC" id="6.5.1.2"/>
    </reaction>
</comment>
<feature type="binding site" evidence="11">
    <location>
        <begin position="36"/>
        <end position="40"/>
    </location>
    <ligand>
        <name>NAD(+)</name>
        <dbReference type="ChEBI" id="CHEBI:57540"/>
    </ligand>
</feature>
<dbReference type="EC" id="6.5.1.2" evidence="11 12"/>
<dbReference type="InterPro" id="IPR004150">
    <property type="entry name" value="NAD_DNA_ligase_OB"/>
</dbReference>
<dbReference type="Gene3D" id="3.40.50.10190">
    <property type="entry name" value="BRCT domain"/>
    <property type="match status" value="1"/>
</dbReference>
<keyword evidence="11" id="KW-0464">Manganese</keyword>
<dbReference type="EMBL" id="JACHIA010000009">
    <property type="protein sequence ID" value="MBB6071653.1"/>
    <property type="molecule type" value="Genomic_DNA"/>
</dbReference>
<evidence type="ECO:0000256" key="2">
    <source>
        <dbReference type="ARBA" id="ARBA00022598"/>
    </source>
</evidence>
<dbReference type="PROSITE" id="PS01056">
    <property type="entry name" value="DNA_LIGASE_N2"/>
    <property type="match status" value="1"/>
</dbReference>
<evidence type="ECO:0000256" key="1">
    <source>
        <dbReference type="ARBA" id="ARBA00004067"/>
    </source>
</evidence>